<dbReference type="AlphaFoldDB" id="A0A4R2RXX7"/>
<name>A0A4R2RXX7_9BACL</name>
<reference evidence="1 2" key="1">
    <citation type="submission" date="2019-03" db="EMBL/GenBank/DDBJ databases">
        <title>Genomic Encyclopedia of Type Strains, Phase IV (KMG-IV): sequencing the most valuable type-strain genomes for metagenomic binning, comparative biology and taxonomic classification.</title>
        <authorList>
            <person name="Goeker M."/>
        </authorList>
    </citation>
    <scope>NUCLEOTIDE SEQUENCE [LARGE SCALE GENOMIC DNA]</scope>
    <source>
        <strain evidence="1 2">DSM 46831</strain>
    </source>
</reference>
<accession>A0A4R2RXX7</accession>
<keyword evidence="2" id="KW-1185">Reference proteome</keyword>
<evidence type="ECO:0000313" key="2">
    <source>
        <dbReference type="Proteomes" id="UP000294746"/>
    </source>
</evidence>
<dbReference type="SUPFAM" id="SSF56059">
    <property type="entry name" value="Glutathione synthetase ATP-binding domain-like"/>
    <property type="match status" value="1"/>
</dbReference>
<dbReference type="RefSeq" id="WP_131848216.1">
    <property type="nucleotide sequence ID" value="NZ_SLXV01000008.1"/>
</dbReference>
<dbReference type="Proteomes" id="UP000294746">
    <property type="component" value="Unassembled WGS sequence"/>
</dbReference>
<protein>
    <submittedName>
        <fullName evidence="1">YheC/D-like protein</fullName>
    </submittedName>
</protein>
<comment type="caution">
    <text evidence="1">The sequence shown here is derived from an EMBL/GenBank/DDBJ whole genome shotgun (WGS) entry which is preliminary data.</text>
</comment>
<dbReference type="EMBL" id="SLXV01000008">
    <property type="protein sequence ID" value="TCP69438.1"/>
    <property type="molecule type" value="Genomic_DNA"/>
</dbReference>
<dbReference type="Gene3D" id="3.30.470.20">
    <property type="entry name" value="ATP-grasp fold, B domain"/>
    <property type="match status" value="1"/>
</dbReference>
<dbReference type="Pfam" id="PF14398">
    <property type="entry name" value="ATPgrasp_YheCD"/>
    <property type="match status" value="1"/>
</dbReference>
<organism evidence="1 2">
    <name type="scientific">Baia soyae</name>
    <dbReference type="NCBI Taxonomy" id="1544746"/>
    <lineage>
        <taxon>Bacteria</taxon>
        <taxon>Bacillati</taxon>
        <taxon>Bacillota</taxon>
        <taxon>Bacilli</taxon>
        <taxon>Bacillales</taxon>
        <taxon>Thermoactinomycetaceae</taxon>
        <taxon>Baia</taxon>
    </lineage>
</organism>
<proteinExistence type="predicted"/>
<gene>
    <name evidence="1" type="ORF">EDD57_1086</name>
</gene>
<evidence type="ECO:0000313" key="1">
    <source>
        <dbReference type="EMBL" id="TCP69438.1"/>
    </source>
</evidence>
<sequence>MSVISKISNSHLLKKNPLLAKNIPDTQVLTLRSLHEMLDKYKMLYIKPTNSCQGKGIIRIERHRPHRVTLMASDNGHTFTAPLHAQKIFRHIQKLRMDRPYLIQQGIDSLTKNHNLFDLRVHLVRWKEKWRIAGIAGRIASEHLIVTNYQHGVEYKPIMNLLKNDLDYLPPKAKKTVEKIHTLSLQAIQIISHTYPKWNEFGIDMGIAQNGRIWIYEVNIHPSIQVFQIFNPNAYQRITKTRRAFAKE</sequence>
<dbReference type="OrthoDB" id="7869153at2"/>
<dbReference type="InterPro" id="IPR026838">
    <property type="entry name" value="YheC/D"/>
</dbReference>